<dbReference type="AlphaFoldDB" id="A0A7W0CFC4"/>
<dbReference type="EMBL" id="JACDUR010000002">
    <property type="protein sequence ID" value="MBA2890157.1"/>
    <property type="molecule type" value="Genomic_DNA"/>
</dbReference>
<dbReference type="SUPFAM" id="SSF54637">
    <property type="entry name" value="Thioesterase/thiol ester dehydrase-isomerase"/>
    <property type="match status" value="1"/>
</dbReference>
<name>A0A7W0CFC4_9ACTN</name>
<gene>
    <name evidence="1" type="ORF">HNR30_001498</name>
</gene>
<sequence>MLNQNIVIDPAFEGPPASAHGGYACGLLAPYLPPDAEITLRKPVRLGVTLRLKRGDGGLRLHDGFAVVAEAGTTTLVNRAPRPPTVAEASSAAEAFPGRASSAFARCVVCGTGRTDADAFRVFPGPLPGRDLMAAVWRPNGSALAGDTIKPEYVWAALDCPAGWAAMWFGPRSGVAVLGRMAAWVPGPIAAYDTHILVGWLEGGSGRKLHAGSALYSPSGTLQAFSCQTWITLTKEPR</sequence>
<evidence type="ECO:0000313" key="2">
    <source>
        <dbReference type="Proteomes" id="UP000530928"/>
    </source>
</evidence>
<comment type="caution">
    <text evidence="1">The sequence shown here is derived from an EMBL/GenBank/DDBJ whole genome shotgun (WGS) entry which is preliminary data.</text>
</comment>
<evidence type="ECO:0008006" key="3">
    <source>
        <dbReference type="Google" id="ProtNLM"/>
    </source>
</evidence>
<dbReference type="Proteomes" id="UP000530928">
    <property type="component" value="Unassembled WGS sequence"/>
</dbReference>
<dbReference type="Gene3D" id="3.10.129.10">
    <property type="entry name" value="Hotdog Thioesterase"/>
    <property type="match status" value="1"/>
</dbReference>
<keyword evidence="2" id="KW-1185">Reference proteome</keyword>
<evidence type="ECO:0000313" key="1">
    <source>
        <dbReference type="EMBL" id="MBA2890157.1"/>
    </source>
</evidence>
<dbReference type="InterPro" id="IPR029069">
    <property type="entry name" value="HotDog_dom_sf"/>
</dbReference>
<organism evidence="1 2">
    <name type="scientific">Nonomuraea soli</name>
    <dbReference type="NCBI Taxonomy" id="1032476"/>
    <lineage>
        <taxon>Bacteria</taxon>
        <taxon>Bacillati</taxon>
        <taxon>Actinomycetota</taxon>
        <taxon>Actinomycetes</taxon>
        <taxon>Streptosporangiales</taxon>
        <taxon>Streptosporangiaceae</taxon>
        <taxon>Nonomuraea</taxon>
    </lineage>
</organism>
<reference evidence="1 2" key="1">
    <citation type="submission" date="2020-07" db="EMBL/GenBank/DDBJ databases">
        <title>Genomic Encyclopedia of Type Strains, Phase IV (KMG-IV): sequencing the most valuable type-strain genomes for metagenomic binning, comparative biology and taxonomic classification.</title>
        <authorList>
            <person name="Goeker M."/>
        </authorList>
    </citation>
    <scope>NUCLEOTIDE SEQUENCE [LARGE SCALE GENOMIC DNA]</scope>
    <source>
        <strain evidence="1 2">DSM 45533</strain>
    </source>
</reference>
<dbReference type="RefSeq" id="WP_181609002.1">
    <property type="nucleotide sequence ID" value="NZ_BAABAM010000006.1"/>
</dbReference>
<protein>
    <recommendedName>
        <fullName evidence="3">Thioesterase family protein</fullName>
    </recommendedName>
</protein>
<proteinExistence type="predicted"/>
<accession>A0A7W0CFC4</accession>